<evidence type="ECO:0000256" key="1">
    <source>
        <dbReference type="SAM" id="Phobius"/>
    </source>
</evidence>
<dbReference type="Proteomes" id="UP000307790">
    <property type="component" value="Unassembled WGS sequence"/>
</dbReference>
<feature type="transmembrane region" description="Helical" evidence="1">
    <location>
        <begin position="37"/>
        <end position="60"/>
    </location>
</feature>
<evidence type="ECO:0000313" key="2">
    <source>
        <dbReference type="EMBL" id="TLU67182.1"/>
    </source>
</evidence>
<gene>
    <name evidence="2" type="ORF">FE810_02540</name>
</gene>
<keyword evidence="1" id="KW-1133">Transmembrane helix</keyword>
<comment type="caution">
    <text evidence="2">The sequence shown here is derived from an EMBL/GenBank/DDBJ whole genome shotgun (WGS) entry which is preliminary data.</text>
</comment>
<keyword evidence="1" id="KW-0812">Transmembrane</keyword>
<evidence type="ECO:0000313" key="3">
    <source>
        <dbReference type="Proteomes" id="UP000307790"/>
    </source>
</evidence>
<reference evidence="2 3" key="1">
    <citation type="submission" date="2019-05" db="EMBL/GenBank/DDBJ databases">
        <title>Genome sequences of Thalassotalea litorea 1K03283.</title>
        <authorList>
            <person name="Zhang D."/>
        </authorList>
    </citation>
    <scope>NUCLEOTIDE SEQUENCE [LARGE SCALE GENOMIC DNA]</scope>
    <source>
        <strain evidence="2 3">MCCC 1K03283</strain>
    </source>
</reference>
<feature type="transmembrane region" description="Helical" evidence="1">
    <location>
        <begin position="72"/>
        <end position="90"/>
    </location>
</feature>
<keyword evidence="1" id="KW-0472">Membrane</keyword>
<protein>
    <submittedName>
        <fullName evidence="2">Uncharacterized protein</fullName>
    </submittedName>
</protein>
<accession>A0A5R9IPI1</accession>
<name>A0A5R9IPI1_9GAMM</name>
<dbReference type="AlphaFoldDB" id="A0A5R9IPI1"/>
<organism evidence="2 3">
    <name type="scientific">Thalassotalea litorea</name>
    <dbReference type="NCBI Taxonomy" id="2020715"/>
    <lineage>
        <taxon>Bacteria</taxon>
        <taxon>Pseudomonadati</taxon>
        <taxon>Pseudomonadota</taxon>
        <taxon>Gammaproteobacteria</taxon>
        <taxon>Alteromonadales</taxon>
        <taxon>Colwelliaceae</taxon>
        <taxon>Thalassotalea</taxon>
    </lineage>
</organism>
<feature type="transmembrane region" description="Helical" evidence="1">
    <location>
        <begin position="102"/>
        <end position="125"/>
    </location>
</feature>
<keyword evidence="3" id="KW-1185">Reference proteome</keyword>
<proteinExistence type="predicted"/>
<dbReference type="EMBL" id="VCBC01000003">
    <property type="protein sequence ID" value="TLU67182.1"/>
    <property type="molecule type" value="Genomic_DNA"/>
</dbReference>
<dbReference type="RefSeq" id="WP_138318463.1">
    <property type="nucleotide sequence ID" value="NZ_VCBC01000003.1"/>
</dbReference>
<dbReference type="OrthoDB" id="5776595at2"/>
<sequence length="133" mass="15163">MKHLSIAVILTILFVFILTFAVTFIDSRGTDFSFISYSFFVAGLSTTVCAIVIVVWAFPVHFLLNKYKKFNLGWYCLAAIIPAFVFIYAFKPFGNDSSFYLLFQALYCSFIGALAACVFWCFSVYRVRMIARS</sequence>